<evidence type="ECO:0000256" key="3">
    <source>
        <dbReference type="ARBA" id="ARBA00022801"/>
    </source>
</evidence>
<evidence type="ECO:0000259" key="7">
    <source>
        <dbReference type="Pfam" id="PF00884"/>
    </source>
</evidence>
<reference evidence="8 9" key="1">
    <citation type="submission" date="2019-02" db="EMBL/GenBank/DDBJ databases">
        <title>Deep-cultivation of Planctomycetes and their phenomic and genomic characterization uncovers novel biology.</title>
        <authorList>
            <person name="Wiegand S."/>
            <person name="Jogler M."/>
            <person name="Boedeker C."/>
            <person name="Pinto D."/>
            <person name="Vollmers J."/>
            <person name="Rivas-Marin E."/>
            <person name="Kohn T."/>
            <person name="Peeters S.H."/>
            <person name="Heuer A."/>
            <person name="Rast P."/>
            <person name="Oberbeckmann S."/>
            <person name="Bunk B."/>
            <person name="Jeske O."/>
            <person name="Meyerdierks A."/>
            <person name="Storesund J.E."/>
            <person name="Kallscheuer N."/>
            <person name="Luecker S."/>
            <person name="Lage O.M."/>
            <person name="Pohl T."/>
            <person name="Merkel B.J."/>
            <person name="Hornburger P."/>
            <person name="Mueller R.-W."/>
            <person name="Bruemmer F."/>
            <person name="Labrenz M."/>
            <person name="Spormann A.M."/>
            <person name="Op den Camp H."/>
            <person name="Overmann J."/>
            <person name="Amann R."/>
            <person name="Jetten M.S.M."/>
            <person name="Mascher T."/>
            <person name="Medema M.H."/>
            <person name="Devos D.P."/>
            <person name="Kaster A.-K."/>
            <person name="Ovreas L."/>
            <person name="Rohde M."/>
            <person name="Galperin M.Y."/>
            <person name="Jogler C."/>
        </authorList>
    </citation>
    <scope>NUCLEOTIDE SEQUENCE [LARGE SCALE GENOMIC DNA]</scope>
    <source>
        <strain evidence="8 9">K23_9</strain>
    </source>
</reference>
<sequence length="488" mass="54171" precursor="true">MITTRRNVLIIALVLFGGVCHADDRPPNFIVIFTDDQGYADVGCFGSPDIRTPRLDSMASEGMKFTSFYAQPVCGPSRAALMTGCYPMRVAERGNTKQVHPILHSDEITVAELLKTKGYATACFGKWDLAKHSQDDFFVDLFPTRQGFDYFFGTPTSNDRVANLYRNETLIEPKTTMATLTSRYTDEAINFMKDNQDKPFFVYVPHTMPHTRLAASQKFKGRSPRGLYGDVIEEIDFNVGRILDAVTEMDLASKTYVLFTSDNGPWLIKNQGHADGSLPGDHGGSAGRLRSGKVSTFEGGIRVPTILWGPDRVPAGTTCDEIASTLDVLPTLAALAGVDPPDDRTIDGEDIRHLFHGDFDKADPNKAFFYYLRVQLQAVRQGQWKLHLPRKKEPVGAAPFSRNAHIAPQDRVGFNDPFLVDLVNDVAETTNVAAQHPDIVQRLLALADAMREDLGDHDRVGRSMRFFDLEGSRPTKPPVPAPRARKPK</sequence>
<dbReference type="InterPro" id="IPR000917">
    <property type="entry name" value="Sulfatase_N"/>
</dbReference>
<feature type="domain" description="Sulfatase N-terminal" evidence="7">
    <location>
        <begin position="27"/>
        <end position="338"/>
    </location>
</feature>
<dbReference type="Gene3D" id="3.30.1120.10">
    <property type="match status" value="1"/>
</dbReference>
<comment type="similarity">
    <text evidence="1">Belongs to the sulfatase family.</text>
</comment>
<keyword evidence="9" id="KW-1185">Reference proteome</keyword>
<gene>
    <name evidence="8" type="primary">atsA_66</name>
    <name evidence="8" type="ORF">K239x_46710</name>
</gene>
<keyword evidence="4" id="KW-0106">Calcium</keyword>
<accession>A0A517NZW0</accession>
<feature type="chain" id="PRO_5022215749" evidence="6">
    <location>
        <begin position="23"/>
        <end position="488"/>
    </location>
</feature>
<evidence type="ECO:0000313" key="8">
    <source>
        <dbReference type="EMBL" id="QDT12659.1"/>
    </source>
</evidence>
<dbReference type="AlphaFoldDB" id="A0A517NZW0"/>
<name>A0A517NZW0_9BACT</name>
<dbReference type="Pfam" id="PF14707">
    <property type="entry name" value="Sulfatase_C"/>
    <property type="match status" value="1"/>
</dbReference>
<evidence type="ECO:0000256" key="5">
    <source>
        <dbReference type="SAM" id="MobiDB-lite"/>
    </source>
</evidence>
<keyword evidence="2" id="KW-0479">Metal-binding</keyword>
<dbReference type="SUPFAM" id="SSF53649">
    <property type="entry name" value="Alkaline phosphatase-like"/>
    <property type="match status" value="1"/>
</dbReference>
<feature type="signal peptide" evidence="6">
    <location>
        <begin position="1"/>
        <end position="22"/>
    </location>
</feature>
<dbReference type="Gene3D" id="3.40.720.10">
    <property type="entry name" value="Alkaline Phosphatase, subunit A"/>
    <property type="match status" value="1"/>
</dbReference>
<dbReference type="InterPro" id="IPR024607">
    <property type="entry name" value="Sulfatase_CS"/>
</dbReference>
<dbReference type="CDD" id="cd16026">
    <property type="entry name" value="GALNS_like"/>
    <property type="match status" value="1"/>
</dbReference>
<feature type="region of interest" description="Disordered" evidence="5">
    <location>
        <begin position="469"/>
        <end position="488"/>
    </location>
</feature>
<dbReference type="GO" id="GO:0004065">
    <property type="term" value="F:arylsulfatase activity"/>
    <property type="evidence" value="ECO:0007669"/>
    <property type="project" value="UniProtKB-EC"/>
</dbReference>
<dbReference type="EC" id="3.1.6.1" evidence="8"/>
<keyword evidence="3 8" id="KW-0378">Hydrolase</keyword>
<dbReference type="GO" id="GO:0046872">
    <property type="term" value="F:metal ion binding"/>
    <property type="evidence" value="ECO:0007669"/>
    <property type="project" value="UniProtKB-KW"/>
</dbReference>
<dbReference type="Pfam" id="PF00884">
    <property type="entry name" value="Sulfatase"/>
    <property type="match status" value="1"/>
</dbReference>
<evidence type="ECO:0000256" key="6">
    <source>
        <dbReference type="SAM" id="SignalP"/>
    </source>
</evidence>
<keyword evidence="6" id="KW-0732">Signal</keyword>
<dbReference type="PROSITE" id="PS00523">
    <property type="entry name" value="SULFATASE_1"/>
    <property type="match status" value="1"/>
</dbReference>
<evidence type="ECO:0000256" key="1">
    <source>
        <dbReference type="ARBA" id="ARBA00008779"/>
    </source>
</evidence>
<evidence type="ECO:0000256" key="2">
    <source>
        <dbReference type="ARBA" id="ARBA00022723"/>
    </source>
</evidence>
<evidence type="ECO:0000256" key="4">
    <source>
        <dbReference type="ARBA" id="ARBA00022837"/>
    </source>
</evidence>
<organism evidence="8 9">
    <name type="scientific">Stieleria marina</name>
    <dbReference type="NCBI Taxonomy" id="1930275"/>
    <lineage>
        <taxon>Bacteria</taxon>
        <taxon>Pseudomonadati</taxon>
        <taxon>Planctomycetota</taxon>
        <taxon>Planctomycetia</taxon>
        <taxon>Pirellulales</taxon>
        <taxon>Pirellulaceae</taxon>
        <taxon>Stieleria</taxon>
    </lineage>
</organism>
<dbReference type="PANTHER" id="PTHR42693:SF53">
    <property type="entry name" value="ENDO-4-O-SULFATASE"/>
    <property type="match status" value="1"/>
</dbReference>
<protein>
    <submittedName>
        <fullName evidence="8">Arylsulfatase</fullName>
        <ecNumber evidence="8">3.1.6.1</ecNumber>
    </submittedName>
</protein>
<dbReference type="OrthoDB" id="9783154at2"/>
<evidence type="ECO:0000313" key="9">
    <source>
        <dbReference type="Proteomes" id="UP000319817"/>
    </source>
</evidence>
<proteinExistence type="inferred from homology"/>
<dbReference type="EMBL" id="CP036526">
    <property type="protein sequence ID" value="QDT12659.1"/>
    <property type="molecule type" value="Genomic_DNA"/>
</dbReference>
<dbReference type="InterPro" id="IPR050738">
    <property type="entry name" value="Sulfatase"/>
</dbReference>
<dbReference type="Proteomes" id="UP000319817">
    <property type="component" value="Chromosome"/>
</dbReference>
<dbReference type="RefSeq" id="WP_145420526.1">
    <property type="nucleotide sequence ID" value="NZ_CP036526.1"/>
</dbReference>
<dbReference type="InterPro" id="IPR017850">
    <property type="entry name" value="Alkaline_phosphatase_core_sf"/>
</dbReference>
<dbReference type="PANTHER" id="PTHR42693">
    <property type="entry name" value="ARYLSULFATASE FAMILY MEMBER"/>
    <property type="match status" value="1"/>
</dbReference>